<evidence type="ECO:0000313" key="12">
    <source>
        <dbReference type="Proteomes" id="UP000075737"/>
    </source>
</evidence>
<keyword evidence="12" id="KW-1185">Reference proteome</keyword>
<gene>
    <name evidence="11" type="primary">ykuD</name>
    <name evidence="11" type="ORF">ATZ99_08740</name>
</gene>
<dbReference type="InterPro" id="IPR036366">
    <property type="entry name" value="PGBDSf"/>
</dbReference>
<evidence type="ECO:0000259" key="10">
    <source>
        <dbReference type="PROSITE" id="PS52029"/>
    </source>
</evidence>
<dbReference type="RefSeq" id="WP_068748021.1">
    <property type="nucleotide sequence ID" value="NZ_LOHZ01000023.1"/>
</dbReference>
<dbReference type="Gene3D" id="1.10.101.10">
    <property type="entry name" value="PGBD-like superfamily/PGBD"/>
    <property type="match status" value="1"/>
</dbReference>
<keyword evidence="3" id="KW-0328">Glycosyltransferase</keyword>
<accession>A0A162MS39</accession>
<dbReference type="InterPro" id="IPR050979">
    <property type="entry name" value="LD-transpeptidase"/>
</dbReference>
<dbReference type="STRING" id="520767.ATZ99_08740"/>
<keyword evidence="4 11" id="KW-0808">Transferase</keyword>
<dbReference type="GO" id="GO:0071972">
    <property type="term" value="F:peptidoglycan L,D-transpeptidase activity"/>
    <property type="evidence" value="ECO:0007669"/>
    <property type="project" value="TreeGrafter"/>
</dbReference>
<dbReference type="Gene3D" id="2.40.440.10">
    <property type="entry name" value="L,D-transpeptidase catalytic domain-like"/>
    <property type="match status" value="1"/>
</dbReference>
<dbReference type="InterPro" id="IPR002477">
    <property type="entry name" value="Peptidoglycan-bd-like"/>
</dbReference>
<dbReference type="PROSITE" id="PS52029">
    <property type="entry name" value="LD_TPASE"/>
    <property type="match status" value="1"/>
</dbReference>
<dbReference type="SUPFAM" id="SSF47090">
    <property type="entry name" value="PGBD-like"/>
    <property type="match status" value="1"/>
</dbReference>
<comment type="caution">
    <text evidence="11">The sequence shown here is derived from an EMBL/GenBank/DDBJ whole genome shotgun (WGS) entry which is preliminary data.</text>
</comment>
<dbReference type="InterPro" id="IPR038063">
    <property type="entry name" value="Transpep_catalytic_dom"/>
</dbReference>
<evidence type="ECO:0000256" key="7">
    <source>
        <dbReference type="ARBA" id="ARBA00022984"/>
    </source>
</evidence>
<dbReference type="Pfam" id="PF01471">
    <property type="entry name" value="PG_binding_1"/>
    <property type="match status" value="1"/>
</dbReference>
<evidence type="ECO:0000256" key="1">
    <source>
        <dbReference type="ARBA" id="ARBA00004752"/>
    </source>
</evidence>
<evidence type="ECO:0000256" key="2">
    <source>
        <dbReference type="ARBA" id="ARBA00005992"/>
    </source>
</evidence>
<dbReference type="PANTHER" id="PTHR30582:SF24">
    <property type="entry name" value="L,D-TRANSPEPTIDASE ERFK_SRFK-RELATED"/>
    <property type="match status" value="1"/>
</dbReference>
<feature type="active site" description="Nucleophile" evidence="9">
    <location>
        <position position="125"/>
    </location>
</feature>
<dbReference type="GO" id="GO:0016757">
    <property type="term" value="F:glycosyltransferase activity"/>
    <property type="evidence" value="ECO:0007669"/>
    <property type="project" value="UniProtKB-KW"/>
</dbReference>
<keyword evidence="6 9" id="KW-0133">Cell shape</keyword>
<dbReference type="EC" id="2.-.-.-" evidence="11"/>
<dbReference type="InterPro" id="IPR036365">
    <property type="entry name" value="PGBD-like_sf"/>
</dbReference>
<sequence>MYKKNLLAIIIIFFVIFYANPGHLVYGGDFYTQIKQPKGEVSILISTLERRLYVLVDGKIYKSYRVAVGSFETPTPIGLFKITEKAKWGEGFGSRWMRLNVPWGIYGIHGTNRPSSIGGFASHGCIRMHNKNVEELYSMVKVGTKVYIVGGIDGPFTFGFRTLVEGSRGSDVREVQKRLHNLGYYSGSFDGIYGQGTRASIIAFQIKNGLRPTGIVDAKTYEKLGIIKFE</sequence>
<organism evidence="11 12">
    <name type="scientific">Thermovenabulum gondwanense</name>
    <dbReference type="NCBI Taxonomy" id="520767"/>
    <lineage>
        <taxon>Bacteria</taxon>
        <taxon>Bacillati</taxon>
        <taxon>Bacillota</taxon>
        <taxon>Clostridia</taxon>
        <taxon>Thermosediminibacterales</taxon>
        <taxon>Thermosediminibacteraceae</taxon>
        <taxon>Thermovenabulum</taxon>
    </lineage>
</organism>
<dbReference type="PATRIC" id="fig|520767.4.peg.969"/>
<dbReference type="PANTHER" id="PTHR30582">
    <property type="entry name" value="L,D-TRANSPEPTIDASE"/>
    <property type="match status" value="1"/>
</dbReference>
<evidence type="ECO:0000256" key="4">
    <source>
        <dbReference type="ARBA" id="ARBA00022679"/>
    </source>
</evidence>
<dbReference type="InterPro" id="IPR005490">
    <property type="entry name" value="LD_TPept_cat_dom"/>
</dbReference>
<dbReference type="SUPFAM" id="SSF141523">
    <property type="entry name" value="L,D-transpeptidase catalytic domain-like"/>
    <property type="match status" value="1"/>
</dbReference>
<dbReference type="Proteomes" id="UP000075737">
    <property type="component" value="Unassembled WGS sequence"/>
</dbReference>
<keyword evidence="5" id="KW-0378">Hydrolase</keyword>
<dbReference type="GO" id="GO:0018104">
    <property type="term" value="P:peptidoglycan-protein cross-linking"/>
    <property type="evidence" value="ECO:0007669"/>
    <property type="project" value="TreeGrafter"/>
</dbReference>
<evidence type="ECO:0000313" key="11">
    <source>
        <dbReference type="EMBL" id="KYO67056.1"/>
    </source>
</evidence>
<evidence type="ECO:0000256" key="6">
    <source>
        <dbReference type="ARBA" id="ARBA00022960"/>
    </source>
</evidence>
<dbReference type="Pfam" id="PF03734">
    <property type="entry name" value="YkuD"/>
    <property type="match status" value="1"/>
</dbReference>
<dbReference type="GO" id="GO:0008360">
    <property type="term" value="P:regulation of cell shape"/>
    <property type="evidence" value="ECO:0007669"/>
    <property type="project" value="UniProtKB-UniRule"/>
</dbReference>
<dbReference type="CDD" id="cd16913">
    <property type="entry name" value="YkuD_like"/>
    <property type="match status" value="1"/>
</dbReference>
<proteinExistence type="inferred from homology"/>
<keyword evidence="7 9" id="KW-0573">Peptidoglycan synthesis</keyword>
<feature type="active site" description="Proton donor/acceptor" evidence="9">
    <location>
        <position position="109"/>
    </location>
</feature>
<dbReference type="EMBL" id="LOHZ01000023">
    <property type="protein sequence ID" value="KYO67056.1"/>
    <property type="molecule type" value="Genomic_DNA"/>
</dbReference>
<dbReference type="GO" id="GO:0005576">
    <property type="term" value="C:extracellular region"/>
    <property type="evidence" value="ECO:0007669"/>
    <property type="project" value="TreeGrafter"/>
</dbReference>
<feature type="domain" description="L,D-TPase catalytic" evidence="10">
    <location>
        <begin position="41"/>
        <end position="149"/>
    </location>
</feature>
<comment type="similarity">
    <text evidence="2">Belongs to the YkuD family.</text>
</comment>
<dbReference type="UniPathway" id="UPA00219"/>
<dbReference type="GO" id="GO:0071555">
    <property type="term" value="P:cell wall organization"/>
    <property type="evidence" value="ECO:0007669"/>
    <property type="project" value="UniProtKB-UniRule"/>
</dbReference>
<evidence type="ECO:0000256" key="3">
    <source>
        <dbReference type="ARBA" id="ARBA00022676"/>
    </source>
</evidence>
<comment type="pathway">
    <text evidence="1 9">Cell wall biogenesis; peptidoglycan biosynthesis.</text>
</comment>
<dbReference type="AlphaFoldDB" id="A0A162MS39"/>
<reference evidence="11 12" key="1">
    <citation type="submission" date="2015-12" db="EMBL/GenBank/DDBJ databases">
        <title>Draft genome of Thermovenabulum gondwanense isolated from a red thermophilic microbial mat colonisisng an outflow channel of a bore well.</title>
        <authorList>
            <person name="Patel B.K."/>
        </authorList>
    </citation>
    <scope>NUCLEOTIDE SEQUENCE [LARGE SCALE GENOMIC DNA]</scope>
    <source>
        <strain evidence="11 12">R270</strain>
    </source>
</reference>
<keyword evidence="8 9" id="KW-0961">Cell wall biogenesis/degradation</keyword>
<evidence type="ECO:0000256" key="8">
    <source>
        <dbReference type="ARBA" id="ARBA00023316"/>
    </source>
</evidence>
<evidence type="ECO:0000256" key="5">
    <source>
        <dbReference type="ARBA" id="ARBA00022801"/>
    </source>
</evidence>
<protein>
    <submittedName>
        <fullName evidence="11">Putative L,D-transpeptidase YkuD</fullName>
        <ecNumber evidence="11">2.-.-.-</ecNumber>
    </submittedName>
</protein>
<name>A0A162MS39_9FIRM</name>
<evidence type="ECO:0000256" key="9">
    <source>
        <dbReference type="PROSITE-ProRule" id="PRU01373"/>
    </source>
</evidence>